<evidence type="ECO:0000256" key="4">
    <source>
        <dbReference type="ARBA" id="ARBA00023136"/>
    </source>
</evidence>
<comment type="caution">
    <text evidence="7">The sequence shown here is derived from an EMBL/GenBank/DDBJ whole genome shotgun (WGS) entry which is preliminary data.</text>
</comment>
<keyword evidence="2 5" id="KW-0812">Transmembrane</keyword>
<feature type="transmembrane region" description="Helical" evidence="5">
    <location>
        <begin position="355"/>
        <end position="372"/>
    </location>
</feature>
<dbReference type="PROSITE" id="PS00216">
    <property type="entry name" value="SUGAR_TRANSPORT_1"/>
    <property type="match status" value="2"/>
</dbReference>
<reference evidence="7 8" key="1">
    <citation type="submission" date="2014-02" db="EMBL/GenBank/DDBJ databases">
        <title>The small core and large imbalanced accessory genome model reveals a collaborative survival strategy of Sorangium cellulosum strains in nature.</title>
        <authorList>
            <person name="Han K."/>
            <person name="Peng R."/>
            <person name="Blom J."/>
            <person name="Li Y.-Z."/>
        </authorList>
    </citation>
    <scope>NUCLEOTIDE SEQUENCE [LARGE SCALE GENOMIC DNA]</scope>
    <source>
        <strain evidence="7 8">So0007-03</strain>
    </source>
</reference>
<feature type="transmembrane region" description="Helical" evidence="5">
    <location>
        <begin position="260"/>
        <end position="278"/>
    </location>
</feature>
<evidence type="ECO:0000256" key="2">
    <source>
        <dbReference type="ARBA" id="ARBA00022692"/>
    </source>
</evidence>
<keyword evidence="4 5" id="KW-0472">Membrane</keyword>
<feature type="transmembrane region" description="Helical" evidence="5">
    <location>
        <begin position="228"/>
        <end position="248"/>
    </location>
</feature>
<accession>A0A150TQ53</accession>
<name>A0A150TQ53_SORCE</name>
<feature type="transmembrane region" description="Helical" evidence="5">
    <location>
        <begin position="378"/>
        <end position="399"/>
    </location>
</feature>
<dbReference type="InterPro" id="IPR011701">
    <property type="entry name" value="MFS"/>
</dbReference>
<sequence length="413" mass="44668">MSTRDTEKTPLTGYQWRLLAFLSVAAFFEGYDRLAITQILPNLGAEMGLSPKGEGLLIGVISLGSMLAFLLVRKADHWGRRRLLTITIAGYTLFSLLTGLAPNVIAFAGFQLLARIFLVAEYAVSVVYAAEEFPKDRRGLAIGLIEAFSSLGTITCAGLVPLFLSTSLGWRTIYFVGAIPLVLVALARRDLRETARFEQLAAERGRGEALPFTRILGSAYRGRMLKLALIWALMFVCIQNAVTFWKTFATRERGLSDGQVGTSIMIAALVAMPFVFTSGKLIDAVGRRKGAVITFTLAAAGVFGGYSLHSHAGLTASLALSIFGGSAVLPVLNAYTTELFPTHLRSDALAWSNNLLGRLAYMLSPIFLGVAAERVGWGPAMSATVIFPLIALGLILWLLPETRGKELEETARV</sequence>
<feature type="transmembrane region" description="Helical" evidence="5">
    <location>
        <begin position="84"/>
        <end position="106"/>
    </location>
</feature>
<dbReference type="EMBL" id="JEME01001549">
    <property type="protein sequence ID" value="KYG06825.1"/>
    <property type="molecule type" value="Genomic_DNA"/>
</dbReference>
<dbReference type="Pfam" id="PF07690">
    <property type="entry name" value="MFS_1"/>
    <property type="match status" value="1"/>
</dbReference>
<evidence type="ECO:0000259" key="6">
    <source>
        <dbReference type="PROSITE" id="PS50850"/>
    </source>
</evidence>
<dbReference type="GO" id="GO:0005886">
    <property type="term" value="C:plasma membrane"/>
    <property type="evidence" value="ECO:0007669"/>
    <property type="project" value="TreeGrafter"/>
</dbReference>
<feature type="transmembrane region" description="Helical" evidence="5">
    <location>
        <begin position="290"/>
        <end position="308"/>
    </location>
</feature>
<evidence type="ECO:0000256" key="1">
    <source>
        <dbReference type="ARBA" id="ARBA00004141"/>
    </source>
</evidence>
<proteinExistence type="predicted"/>
<dbReference type="InterPro" id="IPR020846">
    <property type="entry name" value="MFS_dom"/>
</dbReference>
<feature type="transmembrane region" description="Helical" evidence="5">
    <location>
        <begin position="112"/>
        <end position="130"/>
    </location>
</feature>
<evidence type="ECO:0000313" key="8">
    <source>
        <dbReference type="Proteomes" id="UP000075502"/>
    </source>
</evidence>
<organism evidence="7 8">
    <name type="scientific">Sorangium cellulosum</name>
    <name type="common">Polyangium cellulosum</name>
    <dbReference type="NCBI Taxonomy" id="56"/>
    <lineage>
        <taxon>Bacteria</taxon>
        <taxon>Pseudomonadati</taxon>
        <taxon>Myxococcota</taxon>
        <taxon>Polyangia</taxon>
        <taxon>Polyangiales</taxon>
        <taxon>Polyangiaceae</taxon>
        <taxon>Sorangium</taxon>
    </lineage>
</organism>
<dbReference type="Gene3D" id="1.20.1250.20">
    <property type="entry name" value="MFS general substrate transporter like domains"/>
    <property type="match status" value="2"/>
</dbReference>
<dbReference type="PROSITE" id="PS50850">
    <property type="entry name" value="MFS"/>
    <property type="match status" value="1"/>
</dbReference>
<dbReference type="SUPFAM" id="SSF103473">
    <property type="entry name" value="MFS general substrate transporter"/>
    <property type="match status" value="1"/>
</dbReference>
<evidence type="ECO:0000313" key="7">
    <source>
        <dbReference type="EMBL" id="KYG06825.1"/>
    </source>
</evidence>
<dbReference type="AlphaFoldDB" id="A0A150TQ53"/>
<protein>
    <submittedName>
        <fullName evidence="7">MFS transporter permease</fullName>
    </submittedName>
</protein>
<dbReference type="InterPro" id="IPR005829">
    <property type="entry name" value="Sugar_transporter_CS"/>
</dbReference>
<keyword evidence="3 5" id="KW-1133">Transmembrane helix</keyword>
<dbReference type="PANTHER" id="PTHR23508">
    <property type="entry name" value="CARBOXYLIC ACID TRANSPORTER PROTEIN HOMOLOG"/>
    <property type="match status" value="1"/>
</dbReference>
<gene>
    <name evidence="7" type="ORF">BE21_32600</name>
</gene>
<feature type="transmembrane region" description="Helical" evidence="5">
    <location>
        <begin position="142"/>
        <end position="164"/>
    </location>
</feature>
<dbReference type="GO" id="GO:0046943">
    <property type="term" value="F:carboxylic acid transmembrane transporter activity"/>
    <property type="evidence" value="ECO:0007669"/>
    <property type="project" value="TreeGrafter"/>
</dbReference>
<dbReference type="Proteomes" id="UP000075502">
    <property type="component" value="Unassembled WGS sequence"/>
</dbReference>
<dbReference type="PANTHER" id="PTHR23508:SF10">
    <property type="entry name" value="CARBOXYLIC ACID TRANSPORTER PROTEIN HOMOLOG"/>
    <property type="match status" value="1"/>
</dbReference>
<feature type="transmembrane region" description="Helical" evidence="5">
    <location>
        <begin position="314"/>
        <end position="335"/>
    </location>
</feature>
<evidence type="ECO:0000256" key="5">
    <source>
        <dbReference type="SAM" id="Phobius"/>
    </source>
</evidence>
<feature type="transmembrane region" description="Helical" evidence="5">
    <location>
        <begin position="53"/>
        <end position="72"/>
    </location>
</feature>
<feature type="domain" description="Major facilitator superfamily (MFS) profile" evidence="6">
    <location>
        <begin position="18"/>
        <end position="403"/>
    </location>
</feature>
<comment type="subcellular location">
    <subcellularLocation>
        <location evidence="1">Membrane</location>
        <topology evidence="1">Multi-pass membrane protein</topology>
    </subcellularLocation>
</comment>
<evidence type="ECO:0000256" key="3">
    <source>
        <dbReference type="ARBA" id="ARBA00022989"/>
    </source>
</evidence>
<feature type="transmembrane region" description="Helical" evidence="5">
    <location>
        <begin position="170"/>
        <end position="187"/>
    </location>
</feature>
<dbReference type="InterPro" id="IPR036259">
    <property type="entry name" value="MFS_trans_sf"/>
</dbReference>